<dbReference type="EMBL" id="CAJZBQ010000012">
    <property type="protein sequence ID" value="CAG9314737.1"/>
    <property type="molecule type" value="Genomic_DNA"/>
</dbReference>
<evidence type="ECO:0000259" key="10">
    <source>
        <dbReference type="PROSITE" id="PS50011"/>
    </source>
</evidence>
<keyword evidence="6 9" id="KW-0067">ATP-binding</keyword>
<accession>A0AAU9INE9</accession>
<sequence length="245" mass="28864">MSVFLDSENLIIKNFWTLDTRDKFPETFRTTVQHKKKNEDLIEATLILSQDCLVKIGTNSIKKSTLLDWKIVEAFEEDNGELRRFGFSVSTQSCKKDFYVKNEETLEAWIMHLSSVCIMANFKIDFSLIKQIGSGSFGTVYLAASNDTCDMFAVKSIDKHIIIGHQVNLSNLMNEIQFMRKLNHPNIVKLHYVYESTTHIYLFSYWLFRGRWFVWQDHEKKKIQWTNSCKIYRKTIRCCKLLELT</sequence>
<dbReference type="EC" id="2.7.11.1" evidence="1"/>
<keyword evidence="2" id="KW-0723">Serine/threonine-protein kinase</keyword>
<feature type="domain" description="Protein kinase" evidence="10">
    <location>
        <begin position="126"/>
        <end position="245"/>
    </location>
</feature>
<keyword evidence="3" id="KW-0808">Transferase</keyword>
<keyword evidence="5" id="KW-0418">Kinase</keyword>
<gene>
    <name evidence="11" type="ORF">BSTOLATCC_MIC11732</name>
</gene>
<dbReference type="Gene3D" id="3.30.200.20">
    <property type="entry name" value="Phosphorylase Kinase, domain 1"/>
    <property type="match status" value="1"/>
</dbReference>
<evidence type="ECO:0000256" key="3">
    <source>
        <dbReference type="ARBA" id="ARBA00022679"/>
    </source>
</evidence>
<dbReference type="InterPro" id="IPR017441">
    <property type="entry name" value="Protein_kinase_ATP_BS"/>
</dbReference>
<evidence type="ECO:0000256" key="2">
    <source>
        <dbReference type="ARBA" id="ARBA00022527"/>
    </source>
</evidence>
<dbReference type="FunFam" id="3.30.200.20:FF:000042">
    <property type="entry name" value="Aurora kinase A"/>
    <property type="match status" value="1"/>
</dbReference>
<evidence type="ECO:0000256" key="4">
    <source>
        <dbReference type="ARBA" id="ARBA00022741"/>
    </source>
</evidence>
<dbReference type="GO" id="GO:0005524">
    <property type="term" value="F:ATP binding"/>
    <property type="evidence" value="ECO:0007669"/>
    <property type="project" value="UniProtKB-UniRule"/>
</dbReference>
<feature type="binding site" evidence="9">
    <location>
        <position position="155"/>
    </location>
    <ligand>
        <name>ATP</name>
        <dbReference type="ChEBI" id="CHEBI:30616"/>
    </ligand>
</feature>
<protein>
    <recommendedName>
        <fullName evidence="1">non-specific serine/threonine protein kinase</fullName>
        <ecNumber evidence="1">2.7.11.1</ecNumber>
    </recommendedName>
</protein>
<evidence type="ECO:0000256" key="1">
    <source>
        <dbReference type="ARBA" id="ARBA00012513"/>
    </source>
</evidence>
<dbReference type="GO" id="GO:0004674">
    <property type="term" value="F:protein serine/threonine kinase activity"/>
    <property type="evidence" value="ECO:0007669"/>
    <property type="project" value="UniProtKB-KW"/>
</dbReference>
<keyword evidence="4 9" id="KW-0547">Nucleotide-binding</keyword>
<keyword evidence="12" id="KW-1185">Reference proteome</keyword>
<comment type="caution">
    <text evidence="11">The sequence shown here is derived from an EMBL/GenBank/DDBJ whole genome shotgun (WGS) entry which is preliminary data.</text>
</comment>
<name>A0AAU9INE9_9CILI</name>
<proteinExistence type="predicted"/>
<dbReference type="PANTHER" id="PTHR43895:SF32">
    <property type="entry name" value="SERINE_THREONINE-PROTEIN KINASE CHK1"/>
    <property type="match status" value="1"/>
</dbReference>
<evidence type="ECO:0000256" key="9">
    <source>
        <dbReference type="PROSITE-ProRule" id="PRU10141"/>
    </source>
</evidence>
<reference evidence="11" key="1">
    <citation type="submission" date="2021-09" db="EMBL/GenBank/DDBJ databases">
        <authorList>
            <consortium name="AG Swart"/>
            <person name="Singh M."/>
            <person name="Singh A."/>
            <person name="Seah K."/>
            <person name="Emmerich C."/>
        </authorList>
    </citation>
    <scope>NUCLEOTIDE SEQUENCE</scope>
    <source>
        <strain evidence="11">ATCC30299</strain>
    </source>
</reference>
<dbReference type="PROSITE" id="PS50011">
    <property type="entry name" value="PROTEIN_KINASE_DOM"/>
    <property type="match status" value="1"/>
</dbReference>
<dbReference type="PANTHER" id="PTHR43895">
    <property type="entry name" value="CALCIUM/CALMODULIN-DEPENDENT PROTEIN KINASE KINASE-RELATED"/>
    <property type="match status" value="1"/>
</dbReference>
<dbReference type="InterPro" id="IPR011009">
    <property type="entry name" value="Kinase-like_dom_sf"/>
</dbReference>
<dbReference type="Pfam" id="PF00069">
    <property type="entry name" value="Pkinase"/>
    <property type="match status" value="1"/>
</dbReference>
<dbReference type="AlphaFoldDB" id="A0AAU9INE9"/>
<comment type="catalytic activity">
    <reaction evidence="8">
        <text>L-seryl-[protein] + ATP = O-phospho-L-seryl-[protein] + ADP + H(+)</text>
        <dbReference type="Rhea" id="RHEA:17989"/>
        <dbReference type="Rhea" id="RHEA-COMP:9863"/>
        <dbReference type="Rhea" id="RHEA-COMP:11604"/>
        <dbReference type="ChEBI" id="CHEBI:15378"/>
        <dbReference type="ChEBI" id="CHEBI:29999"/>
        <dbReference type="ChEBI" id="CHEBI:30616"/>
        <dbReference type="ChEBI" id="CHEBI:83421"/>
        <dbReference type="ChEBI" id="CHEBI:456216"/>
        <dbReference type="EC" id="2.7.11.1"/>
    </reaction>
</comment>
<dbReference type="Proteomes" id="UP001162131">
    <property type="component" value="Unassembled WGS sequence"/>
</dbReference>
<evidence type="ECO:0000313" key="11">
    <source>
        <dbReference type="EMBL" id="CAG9314737.1"/>
    </source>
</evidence>
<evidence type="ECO:0000256" key="7">
    <source>
        <dbReference type="ARBA" id="ARBA00047899"/>
    </source>
</evidence>
<evidence type="ECO:0000256" key="8">
    <source>
        <dbReference type="ARBA" id="ARBA00048679"/>
    </source>
</evidence>
<evidence type="ECO:0000256" key="6">
    <source>
        <dbReference type="ARBA" id="ARBA00022840"/>
    </source>
</evidence>
<dbReference type="InterPro" id="IPR000719">
    <property type="entry name" value="Prot_kinase_dom"/>
</dbReference>
<dbReference type="GO" id="GO:0007165">
    <property type="term" value="P:signal transduction"/>
    <property type="evidence" value="ECO:0007669"/>
    <property type="project" value="TreeGrafter"/>
</dbReference>
<evidence type="ECO:0000256" key="5">
    <source>
        <dbReference type="ARBA" id="ARBA00022777"/>
    </source>
</evidence>
<dbReference type="PROSITE" id="PS00107">
    <property type="entry name" value="PROTEIN_KINASE_ATP"/>
    <property type="match status" value="1"/>
</dbReference>
<dbReference type="SUPFAM" id="SSF56112">
    <property type="entry name" value="Protein kinase-like (PK-like)"/>
    <property type="match status" value="1"/>
</dbReference>
<comment type="catalytic activity">
    <reaction evidence="7">
        <text>L-threonyl-[protein] + ATP = O-phospho-L-threonyl-[protein] + ADP + H(+)</text>
        <dbReference type="Rhea" id="RHEA:46608"/>
        <dbReference type="Rhea" id="RHEA-COMP:11060"/>
        <dbReference type="Rhea" id="RHEA-COMP:11605"/>
        <dbReference type="ChEBI" id="CHEBI:15378"/>
        <dbReference type="ChEBI" id="CHEBI:30013"/>
        <dbReference type="ChEBI" id="CHEBI:30616"/>
        <dbReference type="ChEBI" id="CHEBI:61977"/>
        <dbReference type="ChEBI" id="CHEBI:456216"/>
        <dbReference type="EC" id="2.7.11.1"/>
    </reaction>
</comment>
<organism evidence="11 12">
    <name type="scientific">Blepharisma stoltei</name>
    <dbReference type="NCBI Taxonomy" id="1481888"/>
    <lineage>
        <taxon>Eukaryota</taxon>
        <taxon>Sar</taxon>
        <taxon>Alveolata</taxon>
        <taxon>Ciliophora</taxon>
        <taxon>Postciliodesmatophora</taxon>
        <taxon>Heterotrichea</taxon>
        <taxon>Heterotrichida</taxon>
        <taxon>Blepharismidae</taxon>
        <taxon>Blepharisma</taxon>
    </lineage>
</organism>
<evidence type="ECO:0000313" key="12">
    <source>
        <dbReference type="Proteomes" id="UP001162131"/>
    </source>
</evidence>